<comment type="caution">
    <text evidence="1">The sequence shown here is derived from an EMBL/GenBank/DDBJ whole genome shotgun (WGS) entry which is preliminary data.</text>
</comment>
<accession>A0AAE3MI39</accession>
<dbReference type="Gene3D" id="2.60.40.1120">
    <property type="entry name" value="Carboxypeptidase-like, regulatory domain"/>
    <property type="match status" value="1"/>
</dbReference>
<keyword evidence="1" id="KW-0378">Hydrolase</keyword>
<evidence type="ECO:0000313" key="2">
    <source>
        <dbReference type="Proteomes" id="UP001207408"/>
    </source>
</evidence>
<sequence length="408" mass="47369">MKYYLIVILSVFTLNVECQNLISGVVLDVVGKPVSYASVQYENLNTGVITNNEGRFSIQKESESKLVVRCLGYQTQSIYTDTLHHDLVITLEPATVNLNEVKVTPVDVEDLMKQAIKNLPKNYPTKTVRLKGLYKQAEVKNNYFNNVFESNVNVYLSGMGKLKMPDVETKIINYEYYTAPPVNYRNPQGYLYTTSLYFHPIIHQVKDYQFEYDGQFNYEGMEVVKIKIDPKLPNPKECQYKGFVCIDKETKGILYMEYSLIPNQIEMKRANGLMQRQEKSQTKILFTKAKPFFKLDYIVEKNLATLKFNEAYYNIHAEEIDNLVNDNPGLAYLKDVEKIDTVFTTFSFFTKDVNYSPAKYEPDELTFEEIMKQGKGKPFDKSRDYSNDFIIETREEKIFKEAVENSAR</sequence>
<proteinExistence type="predicted"/>
<dbReference type="AlphaFoldDB" id="A0AAE3MI39"/>
<dbReference type="GO" id="GO:0004180">
    <property type="term" value="F:carboxypeptidase activity"/>
    <property type="evidence" value="ECO:0007669"/>
    <property type="project" value="UniProtKB-KW"/>
</dbReference>
<dbReference type="EMBL" id="JAPDPI010000086">
    <property type="protein sequence ID" value="MCW3808062.1"/>
    <property type="molecule type" value="Genomic_DNA"/>
</dbReference>
<keyword evidence="1" id="KW-0645">Protease</keyword>
<gene>
    <name evidence="1" type="ORF">OM074_20735</name>
</gene>
<keyword evidence="1" id="KW-0121">Carboxypeptidase</keyword>
<dbReference type="RefSeq" id="WP_301202610.1">
    <property type="nucleotide sequence ID" value="NZ_JAPDPI010000086.1"/>
</dbReference>
<dbReference type="Proteomes" id="UP001207408">
    <property type="component" value="Unassembled WGS sequence"/>
</dbReference>
<name>A0AAE3MI39_9BACT</name>
<organism evidence="1 2">
    <name type="scientific">Plebeiibacterium marinum</name>
    <dbReference type="NCBI Taxonomy" id="2992111"/>
    <lineage>
        <taxon>Bacteria</taxon>
        <taxon>Pseudomonadati</taxon>
        <taxon>Bacteroidota</taxon>
        <taxon>Bacteroidia</taxon>
        <taxon>Marinilabiliales</taxon>
        <taxon>Marinilabiliaceae</taxon>
        <taxon>Plebeiibacterium</taxon>
    </lineage>
</organism>
<dbReference type="Pfam" id="PF13715">
    <property type="entry name" value="CarbopepD_reg_2"/>
    <property type="match status" value="1"/>
</dbReference>
<reference evidence="1" key="1">
    <citation type="submission" date="2022-10" db="EMBL/GenBank/DDBJ databases">
        <authorList>
            <person name="Yu W.X."/>
        </authorList>
    </citation>
    <scope>NUCLEOTIDE SEQUENCE</scope>
    <source>
        <strain evidence="1">D04</strain>
    </source>
</reference>
<evidence type="ECO:0000313" key="1">
    <source>
        <dbReference type="EMBL" id="MCW3808062.1"/>
    </source>
</evidence>
<protein>
    <submittedName>
        <fullName evidence="1">Carboxypeptidase-like regulatory domain-containing protein</fullName>
    </submittedName>
</protein>
<dbReference type="SUPFAM" id="SSF49464">
    <property type="entry name" value="Carboxypeptidase regulatory domain-like"/>
    <property type="match status" value="1"/>
</dbReference>
<dbReference type="InterPro" id="IPR008969">
    <property type="entry name" value="CarboxyPept-like_regulatory"/>
</dbReference>
<keyword evidence="2" id="KW-1185">Reference proteome</keyword>